<dbReference type="Proteomes" id="UP000318578">
    <property type="component" value="Unassembled WGS sequence"/>
</dbReference>
<keyword evidence="2" id="KW-1185">Reference proteome</keyword>
<organism evidence="1 2">
    <name type="scientific">Amycolatopsis acidiphila</name>
    <dbReference type="NCBI Taxonomy" id="715473"/>
    <lineage>
        <taxon>Bacteria</taxon>
        <taxon>Bacillati</taxon>
        <taxon>Actinomycetota</taxon>
        <taxon>Actinomycetes</taxon>
        <taxon>Pseudonocardiales</taxon>
        <taxon>Pseudonocardiaceae</taxon>
        <taxon>Amycolatopsis</taxon>
    </lineage>
</organism>
<evidence type="ECO:0000313" key="2">
    <source>
        <dbReference type="Proteomes" id="UP000318578"/>
    </source>
</evidence>
<accession>A0A557ZT13</accession>
<dbReference type="EMBL" id="VJZA01000122">
    <property type="protein sequence ID" value="TVT15130.1"/>
    <property type="molecule type" value="Genomic_DNA"/>
</dbReference>
<dbReference type="Gene3D" id="3.40.50.150">
    <property type="entry name" value="Vaccinia Virus protein VP39"/>
    <property type="match status" value="1"/>
</dbReference>
<name>A0A557ZT13_9PSEU</name>
<dbReference type="AlphaFoldDB" id="A0A557ZT13"/>
<protein>
    <submittedName>
        <fullName evidence="1">Uncharacterized protein</fullName>
    </submittedName>
</protein>
<dbReference type="OrthoDB" id="7056009at2"/>
<reference evidence="1 2" key="1">
    <citation type="submission" date="2019-07" db="EMBL/GenBank/DDBJ databases">
        <title>New species of Amycolatopsis and Streptomyces.</title>
        <authorList>
            <person name="Duangmal K."/>
            <person name="Teo W.F.A."/>
            <person name="Lipun K."/>
        </authorList>
    </citation>
    <scope>NUCLEOTIDE SEQUENCE [LARGE SCALE GENOMIC DNA]</scope>
    <source>
        <strain evidence="1 2">JCM 30562</strain>
    </source>
</reference>
<proteinExistence type="predicted"/>
<evidence type="ECO:0000313" key="1">
    <source>
        <dbReference type="EMBL" id="TVT15130.1"/>
    </source>
</evidence>
<dbReference type="RefSeq" id="WP_144645377.1">
    <property type="nucleotide sequence ID" value="NZ_CP090063.1"/>
</dbReference>
<comment type="caution">
    <text evidence="1">The sequence shown here is derived from an EMBL/GenBank/DDBJ whole genome shotgun (WGS) entry which is preliminary data.</text>
</comment>
<sequence>MTRPERTSDFLNSLVVGETGDWATGKGHIAYPTRAQVLELAMAISRGVPGNIVEFGTWQGHSTRVIRDELWRSRVW</sequence>
<dbReference type="InterPro" id="IPR029063">
    <property type="entry name" value="SAM-dependent_MTases_sf"/>
</dbReference>
<gene>
    <name evidence="1" type="ORF">FNH06_36735</name>
</gene>